<dbReference type="CDD" id="cd14836">
    <property type="entry name" value="AP2_Mu_N"/>
    <property type="match status" value="1"/>
</dbReference>
<dbReference type="CDD" id="cd09251">
    <property type="entry name" value="AP-2_Mu2_Cterm"/>
    <property type="match status" value="1"/>
</dbReference>
<keyword evidence="5" id="KW-0168">Coated pit</keyword>
<keyword evidence="1" id="KW-0813">Transport</keyword>
<accession>A0A507APQ8</accession>
<dbReference type="Gene3D" id="2.60.40.1170">
    <property type="entry name" value="Mu homology domain, subdomain B"/>
    <property type="match status" value="2"/>
</dbReference>
<keyword evidence="4" id="KW-0472">Membrane</keyword>
<evidence type="ECO:0000313" key="12">
    <source>
        <dbReference type="Proteomes" id="UP000319257"/>
    </source>
</evidence>
<feature type="domain" description="MHD" evidence="10">
    <location>
        <begin position="168"/>
        <end position="436"/>
    </location>
</feature>
<dbReference type="InterPro" id="IPR043532">
    <property type="entry name" value="AP2_Mu_N"/>
</dbReference>
<dbReference type="FunFam" id="3.30.450.60:FF:000002">
    <property type="entry name" value="AP-2 complex subunit mu, putative"/>
    <property type="match status" value="1"/>
</dbReference>
<dbReference type="InterPro" id="IPR028565">
    <property type="entry name" value="MHD"/>
</dbReference>
<keyword evidence="3" id="KW-0653">Protein transport</keyword>
<dbReference type="Proteomes" id="UP000319257">
    <property type="component" value="Unassembled WGS sequence"/>
</dbReference>
<evidence type="ECO:0000256" key="8">
    <source>
        <dbReference type="SAM" id="MobiDB-lite"/>
    </source>
</evidence>
<dbReference type="GO" id="GO:0005905">
    <property type="term" value="C:clathrin-coated pit"/>
    <property type="evidence" value="ECO:0007669"/>
    <property type="project" value="UniProtKB-KW"/>
</dbReference>
<gene>
    <name evidence="11" type="ORF">E0L32_006715</name>
</gene>
<proteinExistence type="predicted"/>
<sequence>MLSGILIFNQKGENLIFRAFRNDCRPRLADVFRIQVISNAQVRSPILTLGSTTFSHVKHENIYLVAITKSNANAALVFEFLYRLIQLGRGYFGKFDEEAVKNNFVLVYELLDEIIDFGYPQNTETDTLKMYITTEGVKSEQRIEDSAKITMQATGALSWRKADVKYRKNEAFVDVIEDVNLLMSATGAVLRADVTGQIIMRAYLSGTPECKFGLNDRLLLDNDGMMSLPSGNRMGTKATKAAAGSVTLEDCQFHQCVKLGKFDSDRIISFVPPDGEFELMRYRATENVNLPFKVHAIVNEVGKTKVEYSIGVKANFGSKLFATNVVVKIPTPLNTARINERCTQGKAKYEPSENNIVWKIGRFTGQSEFVLSAEAELTSMTNQKSWSRPPLSMNFSLLMFTSSGLLVRYLKVFEKSNYSSVKWVRYMTRAGSYEIRGRKSIDSPFKGQSEPALPPGTSQVPESIIYLSDYVEPTCNYCGKKGVDMHCNGSFVAFDDGTSFATYYCNEECHVRDFASLNQIIDQIDRPINQTANHLCSATAISFFDHIYGEWQARSSSPALKKKVSGPMIAPARENQDGARGEEQIDDGDEGRGGLVDWLQEDLGLRHTPSPIPEAVSTAICAPLLPSPPSSGEEFDPSSAADRTPSPESPQPERQRERDPSVSNGPSSGLARPIADHRTHRWSTQCIAFASMVKLNNKSFTGCWTCRSRKVKCDEQKPQCQKCIQRDLECEGYGLRLTWVVGSGEDGLDSLLVNQEEANTASPNRRRSRRASPNRRRSRRAVELVVTGPSRCWTSPEIDAMLERIDTCPDGASRSEAGGFSVFTARPQSRSETPTGTTPRRLNPSDTSSGGQFPRDFRSAHSASQPPIGPQPDLASATDRCLMHGAASLTELQPLPDSPRPAFSGFSPGPQIPAKPLGDIGNTEITRNSTYESSTSIGIRTGAIGSNGPQSDSLSKTPAPRHLDLLQVPAAQKRLLHHWVAYTSRKVALIDGPLNPCRTMMLPMALRGLMSGSDTSTSDIATFHGICACAAYNLFELGGRKESHDYELACTHDQQALRYLSHNLTQADQHRDQSFAMAIMACITIDAISGRTCRWRVHLKGGLAYLDNLVARATEMDSSPAFQTHLVAMAILCGHQVPPEYKRFLDGHKTMELTFPYYGVTNSFLQNLDRMNELIAAEGLPSPRDLDAFELQLYLNFPSTTESPLSQTQATMLQHMTQAFYYASLVFFQRSVRGQPLDTVQDMVENGVSQLEGIESVSNGTAGCIMLWPAIVLGAECGTPAVQSRMKAWFRAKQRLGFRNNVVIGELVQTVWDSRALGDDAVDWRVLIDKEQFDVFRI</sequence>
<evidence type="ECO:0000259" key="9">
    <source>
        <dbReference type="PROSITE" id="PS50048"/>
    </source>
</evidence>
<dbReference type="InterPro" id="IPR011012">
    <property type="entry name" value="Longin-like_dom_sf"/>
</dbReference>
<dbReference type="GeneID" id="41974162"/>
<feature type="compositionally biased region" description="Basic residues" evidence="8">
    <location>
        <begin position="764"/>
        <end position="779"/>
    </location>
</feature>
<dbReference type="GO" id="GO:0000981">
    <property type="term" value="F:DNA-binding transcription factor activity, RNA polymerase II-specific"/>
    <property type="evidence" value="ECO:0007669"/>
    <property type="project" value="InterPro"/>
</dbReference>
<dbReference type="GO" id="GO:0006897">
    <property type="term" value="P:endocytosis"/>
    <property type="evidence" value="ECO:0007669"/>
    <property type="project" value="UniProtKB-KW"/>
</dbReference>
<dbReference type="SUPFAM" id="SSF64356">
    <property type="entry name" value="SNARE-like"/>
    <property type="match status" value="1"/>
</dbReference>
<dbReference type="Pfam" id="PF00928">
    <property type="entry name" value="Adap_comp_sub"/>
    <property type="match status" value="1"/>
</dbReference>
<evidence type="ECO:0000256" key="4">
    <source>
        <dbReference type="ARBA" id="ARBA00023136"/>
    </source>
</evidence>
<evidence type="ECO:0000259" key="10">
    <source>
        <dbReference type="PROSITE" id="PS51072"/>
    </source>
</evidence>
<dbReference type="InterPro" id="IPR043512">
    <property type="entry name" value="Mu2_C"/>
</dbReference>
<dbReference type="Pfam" id="PF00172">
    <property type="entry name" value="Zn_clus"/>
    <property type="match status" value="1"/>
</dbReference>
<keyword evidence="2" id="KW-0254">Endocytosis</keyword>
<comment type="subcellular location">
    <subcellularLocation>
        <location evidence="7">Membrane</location>
        <location evidence="7">Coated pit</location>
    </subcellularLocation>
</comment>
<dbReference type="InterPro" id="IPR021858">
    <property type="entry name" value="Fun_TF"/>
</dbReference>
<evidence type="ECO:0000256" key="7">
    <source>
        <dbReference type="ARBA" id="ARBA00037878"/>
    </source>
</evidence>
<dbReference type="Gene3D" id="4.10.240.10">
    <property type="entry name" value="Zn(2)-C6 fungal-type DNA-binding domain"/>
    <property type="match status" value="1"/>
</dbReference>
<evidence type="ECO:0000313" key="11">
    <source>
        <dbReference type="EMBL" id="TPX12835.1"/>
    </source>
</evidence>
<comment type="caution">
    <text evidence="11">The sequence shown here is derived from an EMBL/GenBank/DDBJ whole genome shotgun (WGS) entry which is preliminary data.</text>
</comment>
<evidence type="ECO:0000256" key="1">
    <source>
        <dbReference type="ARBA" id="ARBA00022448"/>
    </source>
</evidence>
<name>A0A507APQ8_9PEZI</name>
<dbReference type="SUPFAM" id="SSF49447">
    <property type="entry name" value="Second domain of Mu2 adaptin subunit (ap50) of ap2 adaptor"/>
    <property type="match status" value="1"/>
</dbReference>
<dbReference type="InterPro" id="IPR050431">
    <property type="entry name" value="Adaptor_comp_med_subunit"/>
</dbReference>
<dbReference type="InterPro" id="IPR036168">
    <property type="entry name" value="AP2_Mu_C_sf"/>
</dbReference>
<feature type="compositionally biased region" description="Polar residues" evidence="8">
    <location>
        <begin position="826"/>
        <end position="851"/>
    </location>
</feature>
<dbReference type="PRINTS" id="PR00314">
    <property type="entry name" value="CLATHRINADPT"/>
</dbReference>
<dbReference type="PANTHER" id="PTHR10529">
    <property type="entry name" value="AP COMPLEX SUBUNIT MU"/>
    <property type="match status" value="1"/>
</dbReference>
<feature type="compositionally biased region" description="Polar residues" evidence="8">
    <location>
        <begin position="923"/>
        <end position="938"/>
    </location>
</feature>
<evidence type="ECO:0000256" key="3">
    <source>
        <dbReference type="ARBA" id="ARBA00022927"/>
    </source>
</evidence>
<feature type="region of interest" description="Disordered" evidence="8">
    <location>
        <begin position="559"/>
        <end position="595"/>
    </location>
</feature>
<feature type="region of interest" description="Disordered" evidence="8">
    <location>
        <begin position="809"/>
        <end position="876"/>
    </location>
</feature>
<evidence type="ECO:0000256" key="2">
    <source>
        <dbReference type="ARBA" id="ARBA00022583"/>
    </source>
</evidence>
<dbReference type="InterPro" id="IPR001392">
    <property type="entry name" value="Clathrin_mu"/>
</dbReference>
<dbReference type="GO" id="GO:0030131">
    <property type="term" value="C:clathrin adaptor complex"/>
    <property type="evidence" value="ECO:0007669"/>
    <property type="project" value="InterPro"/>
</dbReference>
<feature type="compositionally biased region" description="Polar residues" evidence="8">
    <location>
        <begin position="947"/>
        <end position="956"/>
    </location>
</feature>
<feature type="region of interest" description="Disordered" evidence="8">
    <location>
        <begin position="755"/>
        <end position="782"/>
    </location>
</feature>
<dbReference type="GO" id="GO:0008270">
    <property type="term" value="F:zinc ion binding"/>
    <property type="evidence" value="ECO:0007669"/>
    <property type="project" value="InterPro"/>
</dbReference>
<organism evidence="11 12">
    <name type="scientific">Thyridium curvatum</name>
    <dbReference type="NCBI Taxonomy" id="1093900"/>
    <lineage>
        <taxon>Eukaryota</taxon>
        <taxon>Fungi</taxon>
        <taxon>Dikarya</taxon>
        <taxon>Ascomycota</taxon>
        <taxon>Pezizomycotina</taxon>
        <taxon>Sordariomycetes</taxon>
        <taxon>Sordariomycetidae</taxon>
        <taxon>Thyridiales</taxon>
        <taxon>Thyridiaceae</taxon>
        <taxon>Thyridium</taxon>
    </lineage>
</organism>
<feature type="compositionally biased region" description="Basic and acidic residues" evidence="8">
    <location>
        <begin position="651"/>
        <end position="660"/>
    </location>
</feature>
<evidence type="ECO:0000256" key="6">
    <source>
        <dbReference type="ARBA" id="ARBA00023242"/>
    </source>
</evidence>
<feature type="region of interest" description="Disordered" evidence="8">
    <location>
        <begin position="622"/>
        <end position="676"/>
    </location>
</feature>
<dbReference type="InParanoid" id="A0A507APQ8"/>
<keyword evidence="12" id="KW-1185">Reference proteome</keyword>
<feature type="domain" description="Zn(2)-C6 fungal-type" evidence="9">
    <location>
        <begin position="702"/>
        <end position="730"/>
    </location>
</feature>
<dbReference type="CDD" id="cd00067">
    <property type="entry name" value="GAL4"/>
    <property type="match status" value="1"/>
</dbReference>
<evidence type="ECO:0000256" key="5">
    <source>
        <dbReference type="ARBA" id="ARBA00023176"/>
    </source>
</evidence>
<keyword evidence="6" id="KW-0539">Nucleus</keyword>
<feature type="region of interest" description="Disordered" evidence="8">
    <location>
        <begin position="890"/>
        <end position="958"/>
    </location>
</feature>
<dbReference type="GO" id="GO:0006886">
    <property type="term" value="P:intracellular protein transport"/>
    <property type="evidence" value="ECO:0007669"/>
    <property type="project" value="InterPro"/>
</dbReference>
<reference evidence="11 12" key="1">
    <citation type="submission" date="2019-06" db="EMBL/GenBank/DDBJ databases">
        <title>Draft genome sequence of the filamentous fungus Phialemoniopsis curvata isolated from diesel fuel.</title>
        <authorList>
            <person name="Varaljay V.A."/>
            <person name="Lyon W.J."/>
            <person name="Crouch A.L."/>
            <person name="Drake C.E."/>
            <person name="Hollomon J.M."/>
            <person name="Nadeau L.J."/>
            <person name="Nunn H.S."/>
            <person name="Stevenson B.S."/>
            <person name="Bojanowski C.L."/>
            <person name="Crookes-Goodson W.J."/>
        </authorList>
    </citation>
    <scope>NUCLEOTIDE SEQUENCE [LARGE SCALE GENOMIC DNA]</scope>
    <source>
        <strain evidence="11 12">D216</strain>
    </source>
</reference>
<dbReference type="Pfam" id="PF11951">
    <property type="entry name" value="Fungal_trans_2"/>
    <property type="match status" value="1"/>
</dbReference>
<dbReference type="InterPro" id="IPR036864">
    <property type="entry name" value="Zn2-C6_fun-type_DNA-bd_sf"/>
</dbReference>
<dbReference type="EMBL" id="SKBQ01000039">
    <property type="protein sequence ID" value="TPX12835.1"/>
    <property type="molecule type" value="Genomic_DNA"/>
</dbReference>
<dbReference type="PROSITE" id="PS51072">
    <property type="entry name" value="MHD"/>
    <property type="match status" value="1"/>
</dbReference>
<dbReference type="Gene3D" id="3.30.450.60">
    <property type="match status" value="1"/>
</dbReference>
<dbReference type="OrthoDB" id="10259133at2759"/>
<dbReference type="PROSITE" id="PS00463">
    <property type="entry name" value="ZN2_CY6_FUNGAL_1"/>
    <property type="match status" value="1"/>
</dbReference>
<dbReference type="RefSeq" id="XP_030994546.1">
    <property type="nucleotide sequence ID" value="XM_031141378.1"/>
</dbReference>
<protein>
    <submittedName>
        <fullName evidence="11">Uncharacterized protein</fullName>
    </submittedName>
</protein>
<dbReference type="PROSITE" id="PS50048">
    <property type="entry name" value="ZN2_CY6_FUNGAL_2"/>
    <property type="match status" value="1"/>
</dbReference>
<dbReference type="InterPro" id="IPR001138">
    <property type="entry name" value="Zn2Cys6_DnaBD"/>
</dbReference>
<dbReference type="SMART" id="SM00066">
    <property type="entry name" value="GAL4"/>
    <property type="match status" value="1"/>
</dbReference>
<feature type="compositionally biased region" description="Basic and acidic residues" evidence="8">
    <location>
        <begin position="574"/>
        <end position="583"/>
    </location>
</feature>
<dbReference type="STRING" id="1093900.A0A507APQ8"/>
<dbReference type="SUPFAM" id="SSF57701">
    <property type="entry name" value="Zn2/Cys6 DNA-binding domain"/>
    <property type="match status" value="1"/>
</dbReference>